<dbReference type="EMBL" id="ODYU01008190">
    <property type="protein sequence ID" value="SOQ51583.1"/>
    <property type="molecule type" value="Genomic_DNA"/>
</dbReference>
<accession>A0A2H1WET5</accession>
<sequence>MATGVDNYYKNCVYFLIIGEGGRNTNNGFVGVYMSRAADNVTGYRGSGSKQEKKRDTLKDASIFERVLNMAESPAIVNAANGTARRYGEERPMSMFNYAQKLCSCALRCEGRIN</sequence>
<reference evidence="1" key="1">
    <citation type="submission" date="2016-07" db="EMBL/GenBank/DDBJ databases">
        <authorList>
            <person name="Bretaudeau A."/>
        </authorList>
    </citation>
    <scope>NUCLEOTIDE SEQUENCE</scope>
    <source>
        <strain evidence="1">Rice</strain>
        <tissue evidence="1">Whole body</tissue>
    </source>
</reference>
<name>A0A2H1WET5_SPOFR</name>
<dbReference type="AlphaFoldDB" id="A0A2H1WET5"/>
<protein>
    <submittedName>
        <fullName evidence="1">SFRICE_007436</fullName>
    </submittedName>
</protein>
<evidence type="ECO:0000313" key="1">
    <source>
        <dbReference type="EMBL" id="SOQ51583.1"/>
    </source>
</evidence>
<proteinExistence type="predicted"/>
<organism evidence="1">
    <name type="scientific">Spodoptera frugiperda</name>
    <name type="common">Fall armyworm</name>
    <dbReference type="NCBI Taxonomy" id="7108"/>
    <lineage>
        <taxon>Eukaryota</taxon>
        <taxon>Metazoa</taxon>
        <taxon>Ecdysozoa</taxon>
        <taxon>Arthropoda</taxon>
        <taxon>Hexapoda</taxon>
        <taxon>Insecta</taxon>
        <taxon>Pterygota</taxon>
        <taxon>Neoptera</taxon>
        <taxon>Endopterygota</taxon>
        <taxon>Lepidoptera</taxon>
        <taxon>Glossata</taxon>
        <taxon>Ditrysia</taxon>
        <taxon>Noctuoidea</taxon>
        <taxon>Noctuidae</taxon>
        <taxon>Amphipyrinae</taxon>
        <taxon>Spodoptera</taxon>
    </lineage>
</organism>
<gene>
    <name evidence="1" type="ORF">SFRICE_007436</name>
</gene>